<gene>
    <name evidence="2" type="ORF">MJO52_07110</name>
</gene>
<keyword evidence="1" id="KW-0732">Signal</keyword>
<name>A0ABY4VFK5_9GAMM</name>
<organism evidence="2 3">
    <name type="scientific">Microbulbifer variabilis</name>
    <dbReference type="NCBI Taxonomy" id="266805"/>
    <lineage>
        <taxon>Bacteria</taxon>
        <taxon>Pseudomonadati</taxon>
        <taxon>Pseudomonadota</taxon>
        <taxon>Gammaproteobacteria</taxon>
        <taxon>Cellvibrionales</taxon>
        <taxon>Microbulbiferaceae</taxon>
        <taxon>Microbulbifer</taxon>
    </lineage>
</organism>
<feature type="chain" id="PRO_5047075957" description="Spore coat protein U domain-containing protein" evidence="1">
    <location>
        <begin position="28"/>
        <end position="173"/>
    </location>
</feature>
<proteinExistence type="predicted"/>
<dbReference type="RefSeq" id="WP_252085255.1">
    <property type="nucleotide sequence ID" value="NZ_CP092418.1"/>
</dbReference>
<accession>A0ABY4VFK5</accession>
<sequence length="173" mass="17858">MKILKQKLFTSIIVAGLTLGSTNIALSQAMDSDTSIITLTFSNFIIIDNVDAVTIADPTPGSDAMGSDIFCVAASGFGSFSITFANVGSDPTFLLQSNNGTPAIPYNVGYANSTGGPAQPVMAGVALGGQIIQASNCLNDNARFDIDIAATVWNGREPDAPFTGTLMITVQGE</sequence>
<feature type="signal peptide" evidence="1">
    <location>
        <begin position="1"/>
        <end position="27"/>
    </location>
</feature>
<evidence type="ECO:0008006" key="4">
    <source>
        <dbReference type="Google" id="ProtNLM"/>
    </source>
</evidence>
<dbReference type="Proteomes" id="UP001055658">
    <property type="component" value="Chromosome"/>
</dbReference>
<protein>
    <recommendedName>
        <fullName evidence="4">Spore coat protein U domain-containing protein</fullName>
    </recommendedName>
</protein>
<keyword evidence="3" id="KW-1185">Reference proteome</keyword>
<evidence type="ECO:0000256" key="1">
    <source>
        <dbReference type="SAM" id="SignalP"/>
    </source>
</evidence>
<dbReference type="EMBL" id="CP092418">
    <property type="protein sequence ID" value="USD22902.1"/>
    <property type="molecule type" value="Genomic_DNA"/>
</dbReference>
<reference evidence="2" key="1">
    <citation type="submission" date="2022-02" db="EMBL/GenBank/DDBJ databases">
        <title>Coral-associated bacteria.</title>
        <authorList>
            <person name="Tang K."/>
            <person name="Wang X."/>
        </authorList>
    </citation>
    <scope>NUCLEOTIDE SEQUENCE</scope>
    <source>
        <strain evidence="2">SCSIO 43006</strain>
    </source>
</reference>
<evidence type="ECO:0000313" key="2">
    <source>
        <dbReference type="EMBL" id="USD22902.1"/>
    </source>
</evidence>
<evidence type="ECO:0000313" key="3">
    <source>
        <dbReference type="Proteomes" id="UP001055658"/>
    </source>
</evidence>